<dbReference type="EMBL" id="AHOR02000025">
    <property type="protein sequence ID" value="EMF82288.1"/>
    <property type="molecule type" value="Genomic_DNA"/>
</dbReference>
<organism evidence="1 2">
    <name type="scientific">Leptospira weilii serovar Topaz str. LT2116</name>
    <dbReference type="NCBI Taxonomy" id="1088540"/>
    <lineage>
        <taxon>Bacteria</taxon>
        <taxon>Pseudomonadati</taxon>
        <taxon>Spirochaetota</taxon>
        <taxon>Spirochaetia</taxon>
        <taxon>Leptospirales</taxon>
        <taxon>Leptospiraceae</taxon>
        <taxon>Leptospira</taxon>
    </lineage>
</organism>
<dbReference type="Proteomes" id="UP000011770">
    <property type="component" value="Unassembled WGS sequence"/>
</dbReference>
<accession>M3EMJ6</accession>
<protein>
    <submittedName>
        <fullName evidence="1">Uncharacterized protein</fullName>
    </submittedName>
</protein>
<evidence type="ECO:0000313" key="2">
    <source>
        <dbReference type="Proteomes" id="UP000011770"/>
    </source>
</evidence>
<dbReference type="AlphaFoldDB" id="M3EMJ6"/>
<reference evidence="1 2" key="1">
    <citation type="submission" date="2013-01" db="EMBL/GenBank/DDBJ databases">
        <authorList>
            <person name="Harkins D.M."/>
            <person name="Durkin A.S."/>
            <person name="Brinkac L.M."/>
            <person name="Haft D.H."/>
            <person name="Selengut J.D."/>
            <person name="Sanka R."/>
            <person name="DePew J."/>
            <person name="Purushe J."/>
            <person name="Tulsiani S.M."/>
            <person name="Graham G.C."/>
            <person name="Burns M.-A."/>
            <person name="Dohnt M.F."/>
            <person name="Smythe L.D."/>
            <person name="McKay D.B."/>
            <person name="Craig S.B."/>
            <person name="Vinetz J.M."/>
            <person name="Sutton G.G."/>
            <person name="Nierman W.C."/>
            <person name="Fouts D.E."/>
        </authorList>
    </citation>
    <scope>NUCLEOTIDE SEQUENCE [LARGE SCALE GENOMIC DNA]</scope>
    <source>
        <strain evidence="1 2">LT2116</strain>
    </source>
</reference>
<comment type="caution">
    <text evidence="1">The sequence shown here is derived from an EMBL/GenBank/DDBJ whole genome shotgun (WGS) entry which is preliminary data.</text>
</comment>
<name>M3EMJ6_9LEPT</name>
<evidence type="ECO:0000313" key="1">
    <source>
        <dbReference type="EMBL" id="EMF82288.1"/>
    </source>
</evidence>
<proteinExistence type="predicted"/>
<gene>
    <name evidence="1" type="ORF">LEP1GSC188_4698</name>
</gene>
<sequence>MDQFLSTAIALCGLLPELTNSMTPPTGIFCIGGEKELSIINT</sequence>